<keyword evidence="2" id="KW-1185">Reference proteome</keyword>
<protein>
    <submittedName>
        <fullName evidence="1">Uncharacterized protein</fullName>
    </submittedName>
</protein>
<evidence type="ECO:0000313" key="1">
    <source>
        <dbReference type="EMBL" id="TKA02972.1"/>
    </source>
</evidence>
<gene>
    <name evidence="1" type="ORF">FCI23_37655</name>
</gene>
<comment type="caution">
    <text evidence="1">The sequence shown here is derived from an EMBL/GenBank/DDBJ whole genome shotgun (WGS) entry which is preliminary data.</text>
</comment>
<reference evidence="1 2" key="1">
    <citation type="submission" date="2019-04" db="EMBL/GenBank/DDBJ databases">
        <title>Streptomyces oryziradicis sp. nov., a novel actinomycete isolated from rhizosphere soil of rice (Oryza sativa L.).</title>
        <authorList>
            <person name="Li C."/>
        </authorList>
    </citation>
    <scope>NUCLEOTIDE SEQUENCE [LARGE SCALE GENOMIC DNA]</scope>
    <source>
        <strain evidence="1 2">NEAU-C40</strain>
    </source>
</reference>
<sequence length="125" mass="14120">MTEHITADELVSVIYRDVFVAAVVDSESILRNPPGRAPGDEALRLQRWYLDLPEGDRDNLQIIMRKAAFNAVFGMLCLLDNVRPVSDGFEQELRLSIESSDARTDIDPDEQLHEIFKAMVDASED</sequence>
<proteinExistence type="predicted"/>
<organism evidence="1 2">
    <name type="scientific">Actinacidiphila oryziradicis</name>
    <dbReference type="NCBI Taxonomy" id="2571141"/>
    <lineage>
        <taxon>Bacteria</taxon>
        <taxon>Bacillati</taxon>
        <taxon>Actinomycetota</taxon>
        <taxon>Actinomycetes</taxon>
        <taxon>Kitasatosporales</taxon>
        <taxon>Streptomycetaceae</taxon>
        <taxon>Actinacidiphila</taxon>
    </lineage>
</organism>
<dbReference type="Proteomes" id="UP000305778">
    <property type="component" value="Unassembled WGS sequence"/>
</dbReference>
<dbReference type="EMBL" id="SUMC01000059">
    <property type="protein sequence ID" value="TKA02972.1"/>
    <property type="molecule type" value="Genomic_DNA"/>
</dbReference>
<dbReference type="RefSeq" id="WP_136728670.1">
    <property type="nucleotide sequence ID" value="NZ_SUMC01000059.1"/>
</dbReference>
<accession>A0A4U0S2A3</accession>
<dbReference type="OrthoDB" id="2942778at2"/>
<dbReference type="AlphaFoldDB" id="A0A4U0S2A3"/>
<name>A0A4U0S2A3_9ACTN</name>
<evidence type="ECO:0000313" key="2">
    <source>
        <dbReference type="Proteomes" id="UP000305778"/>
    </source>
</evidence>